<feature type="region of interest" description="Disordered" evidence="12">
    <location>
        <begin position="459"/>
        <end position="505"/>
    </location>
</feature>
<dbReference type="SMART" id="SM00849">
    <property type="entry name" value="Lactamase_B"/>
    <property type="match status" value="1"/>
</dbReference>
<dbReference type="Gene3D" id="1.10.238.10">
    <property type="entry name" value="EF-hand"/>
    <property type="match status" value="2"/>
</dbReference>
<keyword evidence="9" id="KW-0378">Hydrolase</keyword>
<dbReference type="PANTHER" id="PTHR11935">
    <property type="entry name" value="BETA LACTAMASE DOMAIN"/>
    <property type="match status" value="1"/>
</dbReference>
<proteinExistence type="inferred from homology"/>
<dbReference type="GO" id="GO:0019243">
    <property type="term" value="P:methylglyoxal catabolic process to D-lactate via S-lactoyl-glutathione"/>
    <property type="evidence" value="ECO:0007669"/>
    <property type="project" value="InterPro"/>
</dbReference>
<accession>A0A9N9LME1</accession>
<comment type="similarity">
    <text evidence="5">Belongs to the OBAP family.</text>
</comment>
<evidence type="ECO:0000256" key="11">
    <source>
        <dbReference type="ARBA" id="ARBA00031044"/>
    </source>
</evidence>
<dbReference type="Pfam" id="PF06884">
    <property type="entry name" value="DUF1264"/>
    <property type="match status" value="1"/>
</dbReference>
<dbReference type="Gene3D" id="3.60.15.10">
    <property type="entry name" value="Ribonuclease Z/Hydroxyacylglutathione hydrolase-like"/>
    <property type="match status" value="1"/>
</dbReference>
<organism evidence="14 15">
    <name type="scientific">Hymenoscyphus albidus</name>
    <dbReference type="NCBI Taxonomy" id="595503"/>
    <lineage>
        <taxon>Eukaryota</taxon>
        <taxon>Fungi</taxon>
        <taxon>Dikarya</taxon>
        <taxon>Ascomycota</taxon>
        <taxon>Pezizomycotina</taxon>
        <taxon>Leotiomycetes</taxon>
        <taxon>Helotiales</taxon>
        <taxon>Helotiaceae</taxon>
        <taxon>Hymenoscyphus</taxon>
    </lineage>
</organism>
<gene>
    <name evidence="14" type="ORF">HYALB_00003509</name>
</gene>
<evidence type="ECO:0000256" key="2">
    <source>
        <dbReference type="ARBA" id="ARBA00001947"/>
    </source>
</evidence>
<dbReference type="EC" id="3.1.2.6" evidence="6"/>
<dbReference type="Pfam" id="PF00753">
    <property type="entry name" value="Lactamase_B"/>
    <property type="match status" value="1"/>
</dbReference>
<evidence type="ECO:0000256" key="9">
    <source>
        <dbReference type="ARBA" id="ARBA00022801"/>
    </source>
</evidence>
<dbReference type="InterPro" id="IPR011992">
    <property type="entry name" value="EF-hand-dom_pair"/>
</dbReference>
<protein>
    <recommendedName>
        <fullName evidence="6">hydroxyacylglutathione hydrolase</fullName>
        <ecNumber evidence="6">3.1.2.6</ecNumber>
    </recommendedName>
    <alternativeName>
        <fullName evidence="11">Glyoxalase II</fullName>
    </alternativeName>
</protein>
<dbReference type="GO" id="GO:0004416">
    <property type="term" value="F:hydroxyacylglutathione hydrolase activity"/>
    <property type="evidence" value="ECO:0007669"/>
    <property type="project" value="UniProtKB-EC"/>
</dbReference>
<dbReference type="FunFam" id="1.10.238.10:FF:000178">
    <property type="entry name" value="Calmodulin-2 A"/>
    <property type="match status" value="1"/>
</dbReference>
<dbReference type="HAMAP" id="MF_01374">
    <property type="entry name" value="Glyoxalase_2"/>
    <property type="match status" value="1"/>
</dbReference>
<dbReference type="Proteomes" id="UP000701801">
    <property type="component" value="Unassembled WGS sequence"/>
</dbReference>
<comment type="catalytic activity">
    <reaction evidence="1">
        <text>an S-(2-hydroxyacyl)glutathione + H2O = a 2-hydroxy carboxylate + glutathione + H(+)</text>
        <dbReference type="Rhea" id="RHEA:21864"/>
        <dbReference type="ChEBI" id="CHEBI:15377"/>
        <dbReference type="ChEBI" id="CHEBI:15378"/>
        <dbReference type="ChEBI" id="CHEBI:57925"/>
        <dbReference type="ChEBI" id="CHEBI:58896"/>
        <dbReference type="ChEBI" id="CHEBI:71261"/>
        <dbReference type="EC" id="3.1.2.6"/>
    </reaction>
</comment>
<evidence type="ECO:0000313" key="14">
    <source>
        <dbReference type="EMBL" id="CAG8976898.1"/>
    </source>
</evidence>
<evidence type="ECO:0000259" key="13">
    <source>
        <dbReference type="SMART" id="SM00849"/>
    </source>
</evidence>
<feature type="domain" description="Metallo-beta-lactamase" evidence="13">
    <location>
        <begin position="33"/>
        <end position="198"/>
    </location>
</feature>
<dbReference type="SUPFAM" id="SSF56281">
    <property type="entry name" value="Metallo-hydrolase/oxidoreductase"/>
    <property type="match status" value="1"/>
</dbReference>
<sequence length="670" mass="74621">MPEQSLTLNQTASRTLTRTMHIQSIPMWTGSSDNYAYLVVDDKSKDAVIIDPANPDEVAPVLKEQIKDGKINLTAIVNTHHHWDHSGGNKKLLGFSSEFGGKPIIGGKDCEGVTQTPKNGEGFKIGDISVKALYTPCHTEDSICWLMEDSTGRAIFTGDTLFHGGCGRFFEGTAEEMHIALNKTLAAVPDDTKVYPGHEYTKANVKFGISVLQSEAVKNLQAFAEKNKETQGRFTIADEKKHNVFMRVDDPEIQKATGKTDPVAVMAKLREMKNNFNVPGPPISTKDTLLETGASTTQSFEPIKGICAHLNAFHVYASDTTRSVEANHYCVHLSGDVRQCLIYDAPTNPARLIGVEYMITPRLYNELDAEERKLWHSHDYEVRSGMLILPNPHVPNAIWEVAETEELKEVVSLYGKTYHFWQVDRGDMLPLGKPELMMSFTRDEQVPWGKVKERDERFGVETSSKKEVRKGIEAFEPHQDADGSKRRAPSGPEQGPPKVRQSKLAKEHNITGTEENEIREAFSLFSEKRKGEKEGVIPTGDVRRAMIALGILPEKSELEEFISILDPYRQGFVEYEPFVGICALKIHARTRNSDTHTQEVNEAFALFTKGAGDGKITLATLKRIANDLKEEVGGDLLRDMILEANGGAGVGKGVEKDEFEEVLRRAGVWR</sequence>
<dbReference type="SUPFAM" id="SSF47473">
    <property type="entry name" value="EF-hand"/>
    <property type="match status" value="1"/>
</dbReference>
<comment type="similarity">
    <text evidence="4">Belongs to the metallo-beta-lactamase superfamily. Glyoxalase II family.</text>
</comment>
<evidence type="ECO:0000256" key="10">
    <source>
        <dbReference type="ARBA" id="ARBA00022833"/>
    </source>
</evidence>
<evidence type="ECO:0000256" key="5">
    <source>
        <dbReference type="ARBA" id="ARBA00009740"/>
    </source>
</evidence>
<evidence type="ECO:0000256" key="8">
    <source>
        <dbReference type="ARBA" id="ARBA00022737"/>
    </source>
</evidence>
<dbReference type="InterPro" id="IPR010686">
    <property type="entry name" value="OBAP-like"/>
</dbReference>
<evidence type="ECO:0000256" key="3">
    <source>
        <dbReference type="ARBA" id="ARBA00004963"/>
    </source>
</evidence>
<dbReference type="InterPro" id="IPR001279">
    <property type="entry name" value="Metallo-B-lactamas"/>
</dbReference>
<comment type="pathway">
    <text evidence="3">Secondary metabolite metabolism; methylglyoxal degradation; (R)-lactate from methylglyoxal: step 2/2.</text>
</comment>
<evidence type="ECO:0000256" key="1">
    <source>
        <dbReference type="ARBA" id="ARBA00001623"/>
    </source>
</evidence>
<dbReference type="GO" id="GO:0043226">
    <property type="term" value="C:organelle"/>
    <property type="evidence" value="ECO:0007669"/>
    <property type="project" value="UniProtKB-ARBA"/>
</dbReference>
<dbReference type="InterPro" id="IPR017782">
    <property type="entry name" value="Hydroxyacylglutathione_Hdrlase"/>
</dbReference>
<comment type="caution">
    <text evidence="14">The sequence shown here is derived from an EMBL/GenBank/DDBJ whole genome shotgun (WGS) entry which is preliminary data.</text>
</comment>
<dbReference type="GO" id="GO:0046872">
    <property type="term" value="F:metal ion binding"/>
    <property type="evidence" value="ECO:0007669"/>
    <property type="project" value="UniProtKB-KW"/>
</dbReference>
<keyword evidence="7" id="KW-0479">Metal-binding</keyword>
<keyword evidence="15" id="KW-1185">Reference proteome</keyword>
<keyword evidence="10" id="KW-0862">Zinc</keyword>
<comment type="cofactor">
    <cofactor evidence="2">
        <name>Zn(2+)</name>
        <dbReference type="ChEBI" id="CHEBI:29105"/>
    </cofactor>
</comment>
<keyword evidence="8" id="KW-0677">Repeat</keyword>
<dbReference type="PANTHER" id="PTHR11935:SF94">
    <property type="entry name" value="TENZING NORGAY, ISOFORM C"/>
    <property type="match status" value="1"/>
</dbReference>
<dbReference type="InterPro" id="IPR032282">
    <property type="entry name" value="HAGH_C"/>
</dbReference>
<dbReference type="OrthoDB" id="515692at2759"/>
<evidence type="ECO:0000313" key="15">
    <source>
        <dbReference type="Proteomes" id="UP000701801"/>
    </source>
</evidence>
<evidence type="ECO:0000256" key="12">
    <source>
        <dbReference type="SAM" id="MobiDB-lite"/>
    </source>
</evidence>
<evidence type="ECO:0000256" key="7">
    <source>
        <dbReference type="ARBA" id="ARBA00022723"/>
    </source>
</evidence>
<evidence type="ECO:0000256" key="6">
    <source>
        <dbReference type="ARBA" id="ARBA00011917"/>
    </source>
</evidence>
<dbReference type="InterPro" id="IPR035680">
    <property type="entry name" value="Clx_II_MBL"/>
</dbReference>
<feature type="compositionally biased region" description="Basic and acidic residues" evidence="12">
    <location>
        <begin position="459"/>
        <end position="485"/>
    </location>
</feature>
<dbReference type="EMBL" id="CAJVRM010000195">
    <property type="protein sequence ID" value="CAG8976898.1"/>
    <property type="molecule type" value="Genomic_DNA"/>
</dbReference>
<evidence type="ECO:0000256" key="4">
    <source>
        <dbReference type="ARBA" id="ARBA00006759"/>
    </source>
</evidence>
<dbReference type="Pfam" id="PF16123">
    <property type="entry name" value="HAGH_C"/>
    <property type="match status" value="1"/>
</dbReference>
<dbReference type="AlphaFoldDB" id="A0A9N9LME1"/>
<reference evidence="14" key="1">
    <citation type="submission" date="2021-07" db="EMBL/GenBank/DDBJ databases">
        <authorList>
            <person name="Durling M."/>
        </authorList>
    </citation>
    <scope>NUCLEOTIDE SEQUENCE</scope>
</reference>
<dbReference type="CDD" id="cd07723">
    <property type="entry name" value="hydroxyacylglutathione_hydrolase_MBL-fold"/>
    <property type="match status" value="1"/>
</dbReference>
<dbReference type="InterPro" id="IPR036866">
    <property type="entry name" value="RibonucZ/Hydroxyglut_hydro"/>
</dbReference>
<name>A0A9N9LME1_9HELO</name>